<accession>A0A0V8E5P6</accession>
<gene>
    <name evidence="1" type="ORF">M20_1286</name>
</gene>
<dbReference type="Proteomes" id="UP000053719">
    <property type="component" value="Unassembled WGS sequence"/>
</dbReference>
<reference evidence="2" key="1">
    <citation type="submission" date="2015-10" db="EMBL/GenBank/DDBJ databases">
        <title>Draft Genome Sequences of 11 Lactococcus lactis subspecies cremoris strains.</title>
        <authorList>
            <person name="Wels M."/>
            <person name="Backus L."/>
            <person name="Boekhorst J."/>
            <person name="Dijkstra A."/>
            <person name="Beerthuizen M."/>
            <person name="Kelly W."/>
            <person name="Siezen R."/>
            <person name="Bachmann H."/>
            <person name="Van Hijum S."/>
        </authorList>
    </citation>
    <scope>NUCLEOTIDE SEQUENCE [LARGE SCALE GENOMIC DNA]</scope>
    <source>
        <strain evidence="2">M20</strain>
    </source>
</reference>
<proteinExistence type="predicted"/>
<sequence>MTMTNKSKGDDEIQTFKVTFIKSDSNYTPAEMSKIVDTLGRAVLKDIWESLRTEMILEEQSGDIKLTKSVEYIV</sequence>
<protein>
    <submittedName>
        <fullName evidence="1">Uncharacterized protein</fullName>
    </submittedName>
</protein>
<dbReference type="EMBL" id="LKLU01000073">
    <property type="protein sequence ID" value="KSU20952.1"/>
    <property type="molecule type" value="Genomic_DNA"/>
</dbReference>
<dbReference type="AlphaFoldDB" id="A0A0V8E5P6"/>
<organism evidence="1 2">
    <name type="scientific">Lactococcus lactis subsp. lactis</name>
    <name type="common">Streptococcus lactis</name>
    <dbReference type="NCBI Taxonomy" id="1360"/>
    <lineage>
        <taxon>Bacteria</taxon>
        <taxon>Bacillati</taxon>
        <taxon>Bacillota</taxon>
        <taxon>Bacilli</taxon>
        <taxon>Lactobacillales</taxon>
        <taxon>Streptococcaceae</taxon>
        <taxon>Lactococcus</taxon>
    </lineage>
</organism>
<evidence type="ECO:0000313" key="2">
    <source>
        <dbReference type="Proteomes" id="UP000053719"/>
    </source>
</evidence>
<dbReference type="PATRIC" id="fig|1360.114.peg.1679"/>
<comment type="caution">
    <text evidence="1">The sequence shown here is derived from an EMBL/GenBank/DDBJ whole genome shotgun (WGS) entry which is preliminary data.</text>
</comment>
<evidence type="ECO:0000313" key="1">
    <source>
        <dbReference type="EMBL" id="KSU20952.1"/>
    </source>
</evidence>
<name>A0A0V8E5P6_LACLL</name>